<dbReference type="AlphaFoldDB" id="A0AAE1Q7J6"/>
<dbReference type="InterPro" id="IPR001254">
    <property type="entry name" value="Trypsin_dom"/>
</dbReference>
<feature type="chain" id="PRO_5042257345" description="Peptidase S1 domain-containing protein" evidence="2">
    <location>
        <begin position="22"/>
        <end position="198"/>
    </location>
</feature>
<dbReference type="Pfam" id="PF00089">
    <property type="entry name" value="Trypsin"/>
    <property type="match status" value="1"/>
</dbReference>
<dbReference type="PRINTS" id="PR00722">
    <property type="entry name" value="CHYMOTRYPSIN"/>
</dbReference>
<name>A0AAE1Q7J6_9EUCA</name>
<evidence type="ECO:0000313" key="5">
    <source>
        <dbReference type="Proteomes" id="UP001292094"/>
    </source>
</evidence>
<feature type="signal peptide" evidence="2">
    <location>
        <begin position="1"/>
        <end position="21"/>
    </location>
</feature>
<evidence type="ECO:0000256" key="2">
    <source>
        <dbReference type="SAM" id="SignalP"/>
    </source>
</evidence>
<dbReference type="InterPro" id="IPR043504">
    <property type="entry name" value="Peptidase_S1_PA_chymotrypsin"/>
</dbReference>
<protein>
    <recommendedName>
        <fullName evidence="3">Peptidase S1 domain-containing protein</fullName>
    </recommendedName>
</protein>
<sequence>MFKFGVTIVVFAAAVVVVVAAATPYPNIKAHQCMQKSHINESKVVGGEVVTRGETPYLISLQDNRWGGERHYCGGAIYNSHTIITAAHCVVAFNTDIFQVVAGEYDRSVTEGSEQKVGVSQAIVHPNYDSSTYENDIALLKLKHDLTFNEYVQPIQMPTKNTVVSGMCMVAGWGANVELVKQRKVTGELDCILKWKTT</sequence>
<dbReference type="PROSITE" id="PS00134">
    <property type="entry name" value="TRYPSIN_HIS"/>
    <property type="match status" value="1"/>
</dbReference>
<organism evidence="4 5">
    <name type="scientific">Petrolisthes manimaculis</name>
    <dbReference type="NCBI Taxonomy" id="1843537"/>
    <lineage>
        <taxon>Eukaryota</taxon>
        <taxon>Metazoa</taxon>
        <taxon>Ecdysozoa</taxon>
        <taxon>Arthropoda</taxon>
        <taxon>Crustacea</taxon>
        <taxon>Multicrustacea</taxon>
        <taxon>Malacostraca</taxon>
        <taxon>Eumalacostraca</taxon>
        <taxon>Eucarida</taxon>
        <taxon>Decapoda</taxon>
        <taxon>Pleocyemata</taxon>
        <taxon>Anomura</taxon>
        <taxon>Galatheoidea</taxon>
        <taxon>Porcellanidae</taxon>
        <taxon>Petrolisthes</taxon>
    </lineage>
</organism>
<dbReference type="PANTHER" id="PTHR24252:SF7">
    <property type="entry name" value="HYALIN"/>
    <property type="match status" value="1"/>
</dbReference>
<keyword evidence="5" id="KW-1185">Reference proteome</keyword>
<gene>
    <name evidence="4" type="ORF">Pmani_008866</name>
</gene>
<dbReference type="CDD" id="cd00190">
    <property type="entry name" value="Tryp_SPc"/>
    <property type="match status" value="1"/>
</dbReference>
<dbReference type="InterPro" id="IPR009003">
    <property type="entry name" value="Peptidase_S1_PA"/>
</dbReference>
<evidence type="ECO:0000259" key="3">
    <source>
        <dbReference type="PROSITE" id="PS50240"/>
    </source>
</evidence>
<dbReference type="SMART" id="SM00020">
    <property type="entry name" value="Tryp_SPc"/>
    <property type="match status" value="1"/>
</dbReference>
<keyword evidence="1" id="KW-1015">Disulfide bond</keyword>
<dbReference type="Proteomes" id="UP001292094">
    <property type="component" value="Unassembled WGS sequence"/>
</dbReference>
<proteinExistence type="predicted"/>
<accession>A0AAE1Q7J6</accession>
<dbReference type="SUPFAM" id="SSF50494">
    <property type="entry name" value="Trypsin-like serine proteases"/>
    <property type="match status" value="1"/>
</dbReference>
<feature type="domain" description="Peptidase S1" evidence="3">
    <location>
        <begin position="44"/>
        <end position="174"/>
    </location>
</feature>
<dbReference type="PANTHER" id="PTHR24252">
    <property type="entry name" value="ACROSIN-RELATED"/>
    <property type="match status" value="1"/>
</dbReference>
<dbReference type="InterPro" id="IPR001314">
    <property type="entry name" value="Peptidase_S1A"/>
</dbReference>
<dbReference type="InterPro" id="IPR018114">
    <property type="entry name" value="TRYPSIN_HIS"/>
</dbReference>
<dbReference type="PROSITE" id="PS50240">
    <property type="entry name" value="TRYPSIN_DOM"/>
    <property type="match status" value="1"/>
</dbReference>
<comment type="caution">
    <text evidence="4">The sequence shown here is derived from an EMBL/GenBank/DDBJ whole genome shotgun (WGS) entry which is preliminary data.</text>
</comment>
<dbReference type="EMBL" id="JAWZYT010000681">
    <property type="protein sequence ID" value="KAK4320257.1"/>
    <property type="molecule type" value="Genomic_DNA"/>
</dbReference>
<keyword evidence="2" id="KW-0732">Signal</keyword>
<evidence type="ECO:0000256" key="1">
    <source>
        <dbReference type="ARBA" id="ARBA00023157"/>
    </source>
</evidence>
<dbReference type="GO" id="GO:0006508">
    <property type="term" value="P:proteolysis"/>
    <property type="evidence" value="ECO:0007669"/>
    <property type="project" value="InterPro"/>
</dbReference>
<dbReference type="Gene3D" id="2.40.10.10">
    <property type="entry name" value="Trypsin-like serine proteases"/>
    <property type="match status" value="2"/>
</dbReference>
<reference evidence="4" key="1">
    <citation type="submission" date="2023-11" db="EMBL/GenBank/DDBJ databases">
        <title>Genome assemblies of two species of porcelain crab, Petrolisthes cinctipes and Petrolisthes manimaculis (Anomura: Porcellanidae).</title>
        <authorList>
            <person name="Angst P."/>
        </authorList>
    </citation>
    <scope>NUCLEOTIDE SEQUENCE</scope>
    <source>
        <strain evidence="4">PB745_02</strain>
        <tissue evidence="4">Gill</tissue>
    </source>
</reference>
<evidence type="ECO:0000313" key="4">
    <source>
        <dbReference type="EMBL" id="KAK4320257.1"/>
    </source>
</evidence>
<dbReference type="FunFam" id="2.40.10.10:FF:000068">
    <property type="entry name" value="transmembrane protease serine 2"/>
    <property type="match status" value="1"/>
</dbReference>
<dbReference type="GO" id="GO:0004252">
    <property type="term" value="F:serine-type endopeptidase activity"/>
    <property type="evidence" value="ECO:0007669"/>
    <property type="project" value="InterPro"/>
</dbReference>